<organism evidence="2 3">
    <name type="scientific">Stephania cephalantha</name>
    <dbReference type="NCBI Taxonomy" id="152367"/>
    <lineage>
        <taxon>Eukaryota</taxon>
        <taxon>Viridiplantae</taxon>
        <taxon>Streptophyta</taxon>
        <taxon>Embryophyta</taxon>
        <taxon>Tracheophyta</taxon>
        <taxon>Spermatophyta</taxon>
        <taxon>Magnoliopsida</taxon>
        <taxon>Ranunculales</taxon>
        <taxon>Menispermaceae</taxon>
        <taxon>Menispermoideae</taxon>
        <taxon>Cissampelideae</taxon>
        <taxon>Stephania</taxon>
    </lineage>
</organism>
<name>A0AAP0NNL0_9MAGN</name>
<reference evidence="2 3" key="1">
    <citation type="submission" date="2024-01" db="EMBL/GenBank/DDBJ databases">
        <title>Genome assemblies of Stephania.</title>
        <authorList>
            <person name="Yang L."/>
        </authorList>
    </citation>
    <scope>NUCLEOTIDE SEQUENCE [LARGE SCALE GENOMIC DNA]</scope>
    <source>
        <strain evidence="2">JXDWG</strain>
        <tissue evidence="2">Leaf</tissue>
    </source>
</reference>
<dbReference type="EMBL" id="JBBNAG010000008">
    <property type="protein sequence ID" value="KAK9112210.1"/>
    <property type="molecule type" value="Genomic_DNA"/>
</dbReference>
<feature type="region of interest" description="Disordered" evidence="1">
    <location>
        <begin position="1"/>
        <end position="22"/>
    </location>
</feature>
<keyword evidence="3" id="KW-1185">Reference proteome</keyword>
<dbReference type="AlphaFoldDB" id="A0AAP0NNL0"/>
<evidence type="ECO:0000313" key="2">
    <source>
        <dbReference type="EMBL" id="KAK9112210.1"/>
    </source>
</evidence>
<sequence length="205" mass="21688">MRDNDDIQPEDAQNPADVGHSDIPLALNRNVRVVKRTRCGTGSHYLGYRFLTPLHDSLLPSPSVSPSSASASVSASGATKLRRPFASFVRSRHVAASTLMQECLSVVADFTHAGRCSPPAAGHCRLSLKPLLALAAAGRSVLASASVAARLPLVGPRLPPVAARLPTGLFCIGKNLPPIVLIDELIPHCVFFGVVCLISSIRRVC</sequence>
<gene>
    <name evidence="2" type="ORF">Scep_019729</name>
</gene>
<evidence type="ECO:0000256" key="1">
    <source>
        <dbReference type="SAM" id="MobiDB-lite"/>
    </source>
</evidence>
<evidence type="ECO:0000313" key="3">
    <source>
        <dbReference type="Proteomes" id="UP001419268"/>
    </source>
</evidence>
<proteinExistence type="predicted"/>
<comment type="caution">
    <text evidence="2">The sequence shown here is derived from an EMBL/GenBank/DDBJ whole genome shotgun (WGS) entry which is preliminary data.</text>
</comment>
<accession>A0AAP0NNL0</accession>
<protein>
    <submittedName>
        <fullName evidence="2">Uncharacterized protein</fullName>
    </submittedName>
</protein>
<dbReference type="Proteomes" id="UP001419268">
    <property type="component" value="Unassembled WGS sequence"/>
</dbReference>